<dbReference type="RefSeq" id="WP_109404557.1">
    <property type="nucleotide sequence ID" value="NZ_QFFG01000002.1"/>
</dbReference>
<keyword evidence="2" id="KW-0732">Signal</keyword>
<dbReference type="Proteomes" id="UP000245670">
    <property type="component" value="Unassembled WGS sequence"/>
</dbReference>
<gene>
    <name evidence="3" type="ORF">DIS07_05515</name>
</gene>
<dbReference type="InterPro" id="IPR018682">
    <property type="entry name" value="DUF2167_membr"/>
</dbReference>
<keyword evidence="4" id="KW-1185">Reference proteome</keyword>
<evidence type="ECO:0000256" key="1">
    <source>
        <dbReference type="SAM" id="Phobius"/>
    </source>
</evidence>
<comment type="caution">
    <text evidence="3">The sequence shown here is derived from an EMBL/GenBank/DDBJ whole genome shotgun (WGS) entry which is preliminary data.</text>
</comment>
<feature type="chain" id="PRO_5015637411" evidence="2">
    <location>
        <begin position="19"/>
        <end position="295"/>
    </location>
</feature>
<dbReference type="AlphaFoldDB" id="A0A2U2JD17"/>
<sequence length="295" mass="33339">MKKLLLLSFFLVPLFAFSQENEQMTLEQKEILKKKFDSIEASFNYKYGKITLQNGIAELNVPEGYKYLGPKQSAFVLSDLWGNPPSECLGLLFPKNMSPLSEDFTYAVEITYSDEGYISDEDAKDLDYDDLLDEMQQDTKVGNEERKKLGYESIFLIGWASEPYYDAETKKLHWAKELSFEGYDKNTLNYNIRVLGKEGYLNLNVIGDIDVLPTVKKDVDYILSSVSFTEGNTYADFNPEYDKVAAYGIGGLIAGKVLAKAGFFALILKFWKVIAIAVVGAFSIFKKKIFGSKEA</sequence>
<dbReference type="Pfam" id="PF09935">
    <property type="entry name" value="DUF2167"/>
    <property type="match status" value="1"/>
</dbReference>
<evidence type="ECO:0000256" key="2">
    <source>
        <dbReference type="SAM" id="SignalP"/>
    </source>
</evidence>
<organism evidence="3 4">
    <name type="scientific">Polaribacter aquimarinus</name>
    <dbReference type="NCBI Taxonomy" id="2100726"/>
    <lineage>
        <taxon>Bacteria</taxon>
        <taxon>Pseudomonadati</taxon>
        <taxon>Bacteroidota</taxon>
        <taxon>Flavobacteriia</taxon>
        <taxon>Flavobacteriales</taxon>
        <taxon>Flavobacteriaceae</taxon>
    </lineage>
</organism>
<feature type="transmembrane region" description="Helical" evidence="1">
    <location>
        <begin position="263"/>
        <end position="285"/>
    </location>
</feature>
<reference evidence="3 4" key="1">
    <citation type="submission" date="2018-05" db="EMBL/GenBank/DDBJ databases">
        <title>Polaribacter aquimarinus sp. nov., isolated from sediment in a sediment of sea.</title>
        <authorList>
            <person name="Lu D."/>
        </authorList>
    </citation>
    <scope>NUCLEOTIDE SEQUENCE [LARGE SCALE GENOMIC DNA]</scope>
    <source>
        <strain evidence="3 4">ZY113</strain>
    </source>
</reference>
<keyword evidence="1" id="KW-0812">Transmembrane</keyword>
<name>A0A2U2JD17_9FLAO</name>
<accession>A0A2U2JD17</accession>
<evidence type="ECO:0000313" key="4">
    <source>
        <dbReference type="Proteomes" id="UP000245670"/>
    </source>
</evidence>
<protein>
    <submittedName>
        <fullName evidence="3">DUF2167 domain-containing protein</fullName>
    </submittedName>
</protein>
<dbReference type="OrthoDB" id="196355at2"/>
<evidence type="ECO:0000313" key="3">
    <source>
        <dbReference type="EMBL" id="PWG06227.1"/>
    </source>
</evidence>
<keyword evidence="1" id="KW-0472">Membrane</keyword>
<dbReference type="EMBL" id="QFFG01000002">
    <property type="protein sequence ID" value="PWG06227.1"/>
    <property type="molecule type" value="Genomic_DNA"/>
</dbReference>
<keyword evidence="1" id="KW-1133">Transmembrane helix</keyword>
<feature type="signal peptide" evidence="2">
    <location>
        <begin position="1"/>
        <end position="18"/>
    </location>
</feature>
<proteinExistence type="predicted"/>